<reference evidence="2 3" key="1">
    <citation type="journal article" date="2013" name="PLoS Genet.">
        <title>A gene transfer agent and a dynamic repertoire of secretion systems hold the keys to the explosive radiation of the emerging pathogen Bartonella.</title>
        <authorList>
            <person name="Guy L."/>
            <person name="Nystedt B."/>
            <person name="Toft C."/>
            <person name="Zaremba-Niedzwiedzka K."/>
            <person name="Berglund E.C."/>
            <person name="Granberg F."/>
            <person name="Naslund K."/>
            <person name="Eriksson A.S."/>
            <person name="Andersson S.G."/>
        </authorList>
    </citation>
    <scope>NUCLEOTIDE SEQUENCE [LARGE SCALE GENOMIC DNA]</scope>
    <source>
        <strain evidence="3">m07a</strain>
    </source>
</reference>
<feature type="coiled-coil region" evidence="1">
    <location>
        <begin position="639"/>
        <end position="677"/>
    </location>
</feature>
<dbReference type="InterPro" id="IPR032427">
    <property type="entry name" value="P22_portal"/>
</dbReference>
<dbReference type="PATRIC" id="fig|1094496.3.peg.923"/>
<dbReference type="AlphaFoldDB" id="N6VIJ5"/>
<dbReference type="Pfam" id="PF16510">
    <property type="entry name" value="P22_portal"/>
    <property type="match status" value="1"/>
</dbReference>
<dbReference type="EMBL" id="AGWC01000005">
    <property type="protein sequence ID" value="ENN90897.1"/>
    <property type="molecule type" value="Genomic_DNA"/>
</dbReference>
<gene>
    <name evidence="2" type="ORF">m07a_08980</name>
</gene>
<dbReference type="Proteomes" id="UP000014242">
    <property type="component" value="Unassembled WGS sequence"/>
</dbReference>
<keyword evidence="1" id="KW-0175">Coiled coil</keyword>
<proteinExistence type="predicted"/>
<evidence type="ECO:0000256" key="1">
    <source>
        <dbReference type="SAM" id="Coils"/>
    </source>
</evidence>
<name>N6VIJ5_9HYPH</name>
<dbReference type="HOGENOM" id="CLU_443244_0_0_5"/>
<dbReference type="eggNOG" id="COG3170">
    <property type="taxonomic scope" value="Bacteria"/>
</dbReference>
<organism evidence="2 3">
    <name type="scientific">Bartonella schoenbuchensis m07a</name>
    <dbReference type="NCBI Taxonomy" id="1094496"/>
    <lineage>
        <taxon>Bacteria</taxon>
        <taxon>Pseudomonadati</taxon>
        <taxon>Pseudomonadota</taxon>
        <taxon>Alphaproteobacteria</taxon>
        <taxon>Hyphomicrobiales</taxon>
        <taxon>Bartonellaceae</taxon>
        <taxon>Bartonella</taxon>
    </lineage>
</organism>
<accession>N6VIJ5</accession>
<sequence>MDGILENDLKKTTSLDDDGLYRRLKSWYGEDIEHVNEWREQAREDFDFYNGRQWAEEDLAVLKAQRRPVMTFNRIAPLVNAIVGAERNNKREVQFQPRQVGAAISNELLTGAAEWFRDEAEAEYADSDAFQDMIICGMGWTDTRLDYEANPEGKPTVRRLDPLKMVWDVNAVRPNLVDAQRMWYVDRKPIEDAKSLFPNVASEDLNADFAIDNTTDLEDYHVSLDAYGDQGDGAFSSDAVSRKRYVTLVECRWFEYEPYYKAEDLQTGQMRDYSAQEFKQLQMLVPQIQGASFHKKVVKRAFLGRRLLGKPDRPLAPDGQLGWECITGTLDKLKNQFYGIVRPAKDPQRWSNKYFSQVMYILNSQAKGGIMAERGAFDDERQAVESWAKADTITWLKSGALVGGKIQSKPRAEFPNGFFQLFNEARESLTHVTGLSAEFVGTREVNQANVLENTRRQSTLNLLAGLFDNLKLYRCRQGKIILYLIQNYLSDGRLIRISGPEKAEYVSLTREDVTTLEYDIIVDDSPTSPNEKERTFAAITQMLPLLGNFLTPDMIPDLLKLSPLPATLVASLTAKAQQAQMQQQQQQMMMQNQGPQLSPEQQAKVAAIQQETQAKGMLNQLDAQSKQVALQQKNIELFLKQEQARMQLEQQRARNAITEREMQIRALQIELENYRAATIRGKT</sequence>
<evidence type="ECO:0000313" key="2">
    <source>
        <dbReference type="EMBL" id="ENN90897.1"/>
    </source>
</evidence>
<keyword evidence="3" id="KW-1185">Reference proteome</keyword>
<comment type="caution">
    <text evidence="2">The sequence shown here is derived from an EMBL/GenBank/DDBJ whole genome shotgun (WGS) entry which is preliminary data.</text>
</comment>
<dbReference type="RefSeq" id="WP_010704013.1">
    <property type="nucleotide sequence ID" value="NZ_KB915628.1"/>
</dbReference>
<evidence type="ECO:0000313" key="3">
    <source>
        <dbReference type="Proteomes" id="UP000014242"/>
    </source>
</evidence>
<protein>
    <submittedName>
        <fullName evidence="2">Phage portal protein</fullName>
    </submittedName>
</protein>